<evidence type="ECO:0000313" key="2">
    <source>
        <dbReference type="EMBL" id="AVW91338.1"/>
    </source>
</evidence>
<protein>
    <recommendedName>
        <fullName evidence="1">TniQ domain-containing protein</fullName>
    </recommendedName>
</protein>
<name>A0A2R4M2H7_9RHOB</name>
<sequence length="132" mass="14955">MRRLVSISIEPCTKHFSKKNGQDVRLGGQVFLHQRRLRGQFRVCPTCIREDIGADLTEKTALNAYARLAWSIGNFRVCPTHSLFLGLPPEPGPAHEFNQAWDAWGPDIQDGELDQGSQNDAFYERHVLVSHN</sequence>
<organism evidence="2 3">
    <name type="scientific">Celeribacter baekdonensis</name>
    <dbReference type="NCBI Taxonomy" id="875171"/>
    <lineage>
        <taxon>Bacteria</taxon>
        <taxon>Pseudomonadati</taxon>
        <taxon>Pseudomonadota</taxon>
        <taxon>Alphaproteobacteria</taxon>
        <taxon>Rhodobacterales</taxon>
        <taxon>Roseobacteraceae</taxon>
        <taxon>Celeribacter</taxon>
    </lineage>
</organism>
<gene>
    <name evidence="2" type="ORF">DA792_09810</name>
</gene>
<reference evidence="2 3" key="1">
    <citation type="submission" date="2018-03" db="EMBL/GenBank/DDBJ databases">
        <title>The Complete Genome of Celeribacter baekdonensis strain LH4, a Thiosulfate-Oxidizing Alphaproteobacterium Isolated from Gulf of Mexico Continental Slope Sediments.</title>
        <authorList>
            <person name="Flood B.E."/>
            <person name="Bailey J.V."/>
            <person name="Leprich D."/>
        </authorList>
    </citation>
    <scope>NUCLEOTIDE SEQUENCE [LARGE SCALE GENOMIC DNA]</scope>
    <source>
        <strain evidence="2 3">LH4</strain>
    </source>
</reference>
<evidence type="ECO:0000259" key="1">
    <source>
        <dbReference type="Pfam" id="PF06527"/>
    </source>
</evidence>
<dbReference type="InterPro" id="IPR009492">
    <property type="entry name" value="TniQ"/>
</dbReference>
<evidence type="ECO:0000313" key="3">
    <source>
        <dbReference type="Proteomes" id="UP000241447"/>
    </source>
</evidence>
<accession>A0A2R4M2H7</accession>
<dbReference type="Pfam" id="PF06527">
    <property type="entry name" value="TniQ"/>
    <property type="match status" value="1"/>
</dbReference>
<proteinExistence type="predicted"/>
<dbReference type="EMBL" id="CP028475">
    <property type="protein sequence ID" value="AVW91338.1"/>
    <property type="molecule type" value="Genomic_DNA"/>
</dbReference>
<feature type="domain" description="TniQ" evidence="1">
    <location>
        <begin position="14"/>
        <end position="85"/>
    </location>
</feature>
<dbReference type="Proteomes" id="UP000241447">
    <property type="component" value="Chromosome"/>
</dbReference>
<dbReference type="KEGG" id="cbak:DA792_09810"/>
<dbReference type="AlphaFoldDB" id="A0A2R4M2H7"/>